<reference evidence="2 3" key="1">
    <citation type="submission" date="2012-08" db="EMBL/GenBank/DDBJ databases">
        <title>Oryza genome evolution.</title>
        <authorList>
            <person name="Wing R.A."/>
        </authorList>
    </citation>
    <scope>NUCLEOTIDE SEQUENCE</scope>
</reference>
<dbReference type="Proteomes" id="UP000032180">
    <property type="component" value="Chromosome 3"/>
</dbReference>
<protein>
    <recommendedName>
        <fullName evidence="4">Dirigent protein</fullName>
    </recommendedName>
</protein>
<dbReference type="EnsemblPlants" id="LPERR03G28090.1">
    <property type="protein sequence ID" value="LPERR03G28090.1"/>
    <property type="gene ID" value="LPERR03G28090"/>
</dbReference>
<proteinExistence type="predicted"/>
<feature type="chain" id="PRO_5002348195" description="Dirigent protein" evidence="1">
    <location>
        <begin position="18"/>
        <end position="207"/>
    </location>
</feature>
<reference evidence="2" key="3">
    <citation type="submission" date="2015-04" db="UniProtKB">
        <authorList>
            <consortium name="EnsemblPlants"/>
        </authorList>
    </citation>
    <scope>IDENTIFICATION</scope>
</reference>
<dbReference type="eggNOG" id="ENOG502RZEP">
    <property type="taxonomic scope" value="Eukaryota"/>
</dbReference>
<dbReference type="AlphaFoldDB" id="A0A0D9VYS7"/>
<reference evidence="3" key="2">
    <citation type="submission" date="2013-12" db="EMBL/GenBank/DDBJ databases">
        <authorList>
            <person name="Yu Y."/>
            <person name="Lee S."/>
            <person name="de Baynast K."/>
            <person name="Wissotski M."/>
            <person name="Liu L."/>
            <person name="Talag J."/>
            <person name="Goicoechea J."/>
            <person name="Angelova A."/>
            <person name="Jetty R."/>
            <person name="Kudrna D."/>
            <person name="Golser W."/>
            <person name="Rivera L."/>
            <person name="Zhang J."/>
            <person name="Wing R."/>
        </authorList>
    </citation>
    <scope>NUCLEOTIDE SEQUENCE</scope>
</reference>
<dbReference type="Gramene" id="LPERR03G28090.1">
    <property type="protein sequence ID" value="LPERR03G28090.1"/>
    <property type="gene ID" value="LPERR03G28090"/>
</dbReference>
<dbReference type="HOGENOM" id="CLU_114378_0_0_1"/>
<keyword evidence="3" id="KW-1185">Reference proteome</keyword>
<name>A0A0D9VYS7_9ORYZ</name>
<evidence type="ECO:0008006" key="4">
    <source>
        <dbReference type="Google" id="ProtNLM"/>
    </source>
</evidence>
<sequence length="207" mass="20953">MLGRIIFCAAIAAAVLAVVLLATVSPLPRRTAAGHKGGGGQHHTRTLTVYIHPTPASSAEAVSRQREHGAFVFRHRVTEGPEIASRTVGVATGFAIRGEAGAAAVEVFDTVHLAFDAEGMMSSGSVCVQAATGGGGEKKAATRRRRGECGGGEEVAVRVVGGTGAFAFMASGEGVVRAECSPAATRVFGGGNAAAKVLRLELSVATT</sequence>
<accession>A0A0D9VYS7</accession>
<organism evidence="2 3">
    <name type="scientific">Leersia perrieri</name>
    <dbReference type="NCBI Taxonomy" id="77586"/>
    <lineage>
        <taxon>Eukaryota</taxon>
        <taxon>Viridiplantae</taxon>
        <taxon>Streptophyta</taxon>
        <taxon>Embryophyta</taxon>
        <taxon>Tracheophyta</taxon>
        <taxon>Spermatophyta</taxon>
        <taxon>Magnoliopsida</taxon>
        <taxon>Liliopsida</taxon>
        <taxon>Poales</taxon>
        <taxon>Poaceae</taxon>
        <taxon>BOP clade</taxon>
        <taxon>Oryzoideae</taxon>
        <taxon>Oryzeae</taxon>
        <taxon>Oryzinae</taxon>
        <taxon>Leersia</taxon>
    </lineage>
</organism>
<evidence type="ECO:0000256" key="1">
    <source>
        <dbReference type="SAM" id="SignalP"/>
    </source>
</evidence>
<evidence type="ECO:0000313" key="2">
    <source>
        <dbReference type="EnsemblPlants" id="LPERR03G28090.1"/>
    </source>
</evidence>
<feature type="signal peptide" evidence="1">
    <location>
        <begin position="1"/>
        <end position="17"/>
    </location>
</feature>
<evidence type="ECO:0000313" key="3">
    <source>
        <dbReference type="Proteomes" id="UP000032180"/>
    </source>
</evidence>
<keyword evidence="1" id="KW-0732">Signal</keyword>